<evidence type="ECO:0000313" key="2">
    <source>
        <dbReference type="EMBL" id="TWI75631.1"/>
    </source>
</evidence>
<dbReference type="Pfam" id="PF09838">
    <property type="entry name" value="DUF2065"/>
    <property type="match status" value="1"/>
</dbReference>
<comment type="caution">
    <text evidence="2">The sequence shown here is derived from an EMBL/GenBank/DDBJ whole genome shotgun (WGS) entry which is preliminary data.</text>
</comment>
<keyword evidence="1" id="KW-0812">Transmembrane</keyword>
<evidence type="ECO:0008006" key="4">
    <source>
        <dbReference type="Google" id="ProtNLM"/>
    </source>
</evidence>
<dbReference type="PANTHER" id="PTHR38602:SF1">
    <property type="entry name" value="INNER MEMBRANE PROTEIN"/>
    <property type="match status" value="1"/>
</dbReference>
<evidence type="ECO:0000313" key="3">
    <source>
        <dbReference type="Proteomes" id="UP000318307"/>
    </source>
</evidence>
<dbReference type="AlphaFoldDB" id="A0A562S2L0"/>
<accession>A0A562S2L0</accession>
<keyword evidence="1" id="KW-1133">Transmembrane helix</keyword>
<feature type="transmembrane region" description="Helical" evidence="1">
    <location>
        <begin position="40"/>
        <end position="59"/>
    </location>
</feature>
<dbReference type="EMBL" id="VLLC01000003">
    <property type="protein sequence ID" value="TWI75631.1"/>
    <property type="molecule type" value="Genomic_DNA"/>
</dbReference>
<proteinExistence type="predicted"/>
<dbReference type="RefSeq" id="WP_144682335.1">
    <property type="nucleotide sequence ID" value="NZ_VLLC01000003.1"/>
</dbReference>
<gene>
    <name evidence="2" type="ORF">LZ24_00682</name>
</gene>
<keyword evidence="1" id="KW-0472">Membrane</keyword>
<dbReference type="InterPro" id="IPR019201">
    <property type="entry name" value="DUF2065"/>
</dbReference>
<protein>
    <recommendedName>
        <fullName evidence="4">DUF2065 domain-containing protein</fullName>
    </recommendedName>
</protein>
<sequence>MAFFLCVIGMVMIVEGIPYFAFPDKMKAMMAEILRLPSARLRRFGFVLMMAGLALVYLGRGA</sequence>
<organism evidence="2 3">
    <name type="scientific">Desulfobotulus alkaliphilus</name>
    <dbReference type="NCBI Taxonomy" id="622671"/>
    <lineage>
        <taxon>Bacteria</taxon>
        <taxon>Pseudomonadati</taxon>
        <taxon>Thermodesulfobacteriota</taxon>
        <taxon>Desulfobacteria</taxon>
        <taxon>Desulfobacterales</taxon>
        <taxon>Desulfobacteraceae</taxon>
        <taxon>Desulfobotulus</taxon>
    </lineage>
</organism>
<reference evidence="2 3" key="1">
    <citation type="submission" date="2019-07" db="EMBL/GenBank/DDBJ databases">
        <title>Genome sequencing of 100 strains of the haloalkaliphilic chemolithoautotrophic sulfur-oxidizing bacterium Thioalkalivibrio.</title>
        <authorList>
            <person name="Muyzer G."/>
        </authorList>
    </citation>
    <scope>NUCLEOTIDE SEQUENCE [LARGE SCALE GENOMIC DNA]</scope>
    <source>
        <strain evidence="2 3">ASO4-4</strain>
    </source>
</reference>
<keyword evidence="3" id="KW-1185">Reference proteome</keyword>
<name>A0A562S2L0_9BACT</name>
<dbReference type="PANTHER" id="PTHR38602">
    <property type="entry name" value="INNER MEMBRANE PROTEIN-RELATED"/>
    <property type="match status" value="1"/>
</dbReference>
<evidence type="ECO:0000256" key="1">
    <source>
        <dbReference type="SAM" id="Phobius"/>
    </source>
</evidence>
<dbReference type="OrthoDB" id="9815199at2"/>
<dbReference type="Proteomes" id="UP000318307">
    <property type="component" value="Unassembled WGS sequence"/>
</dbReference>